<dbReference type="PANTHER" id="PTHR30036">
    <property type="entry name" value="D-XYLOSE-BINDING PERIPLASMIC PROTEIN"/>
    <property type="match status" value="1"/>
</dbReference>
<evidence type="ECO:0000256" key="7">
    <source>
        <dbReference type="ARBA" id="ARBA00022837"/>
    </source>
</evidence>
<dbReference type="CDD" id="cd01539">
    <property type="entry name" value="PBP1_GGBP"/>
    <property type="match status" value="1"/>
</dbReference>
<dbReference type="Proteomes" id="UP000190890">
    <property type="component" value="Unassembled WGS sequence"/>
</dbReference>
<evidence type="ECO:0000256" key="3">
    <source>
        <dbReference type="ARBA" id="ARBA00022597"/>
    </source>
</evidence>
<evidence type="ECO:0000256" key="8">
    <source>
        <dbReference type="ARBA" id="ARBA00034323"/>
    </source>
</evidence>
<feature type="domain" description="Periplasmic binding protein" evidence="10">
    <location>
        <begin position="43"/>
        <end position="319"/>
    </location>
</feature>
<evidence type="ECO:0000259" key="10">
    <source>
        <dbReference type="Pfam" id="PF13407"/>
    </source>
</evidence>
<dbReference type="Pfam" id="PF13407">
    <property type="entry name" value="Peripla_BP_4"/>
    <property type="match status" value="1"/>
</dbReference>
<dbReference type="AlphaFoldDB" id="A0A1S8TBQ1"/>
<dbReference type="PANTHER" id="PTHR30036:SF2">
    <property type="entry name" value="D-GALACTOSE_METHYL-GALACTOSIDE BINDING PERIPLASMIC PROTEIN MGLB"/>
    <property type="match status" value="1"/>
</dbReference>
<dbReference type="InterPro" id="IPR025997">
    <property type="entry name" value="SBP_2_dom"/>
</dbReference>
<evidence type="ECO:0000256" key="1">
    <source>
        <dbReference type="ARBA" id="ARBA00004196"/>
    </source>
</evidence>
<evidence type="ECO:0000256" key="5">
    <source>
        <dbReference type="ARBA" id="ARBA00022729"/>
    </source>
</evidence>
<dbReference type="GO" id="GO:0030246">
    <property type="term" value="F:carbohydrate binding"/>
    <property type="evidence" value="ECO:0007669"/>
    <property type="project" value="InterPro"/>
</dbReference>
<keyword evidence="3" id="KW-0762">Sugar transport</keyword>
<gene>
    <name evidence="11" type="primary">mglB_8</name>
    <name evidence="11" type="ORF">CLPUN_34070</name>
</gene>
<keyword evidence="2" id="KW-0813">Transport</keyword>
<dbReference type="SUPFAM" id="SSF53822">
    <property type="entry name" value="Periplasmic binding protein-like I"/>
    <property type="match status" value="1"/>
</dbReference>
<organism evidence="11 12">
    <name type="scientific">Clostridium puniceum</name>
    <dbReference type="NCBI Taxonomy" id="29367"/>
    <lineage>
        <taxon>Bacteria</taxon>
        <taxon>Bacillati</taxon>
        <taxon>Bacillota</taxon>
        <taxon>Clostridia</taxon>
        <taxon>Eubacteriales</taxon>
        <taxon>Clostridiaceae</taxon>
        <taxon>Clostridium</taxon>
    </lineage>
</organism>
<dbReference type="OrthoDB" id="9769193at2"/>
<evidence type="ECO:0000256" key="2">
    <source>
        <dbReference type="ARBA" id="ARBA00022448"/>
    </source>
</evidence>
<dbReference type="InterPro" id="IPR050555">
    <property type="entry name" value="Bact_Solute-Bind_Prot2"/>
</dbReference>
<comment type="caution">
    <text evidence="11">The sequence shown here is derived from an EMBL/GenBank/DDBJ whole genome shotgun (WGS) entry which is preliminary data.</text>
</comment>
<sequence>MKNLKKLSAIIFIIIMSLTILSCNKNTIYTNQRVVEGEPIKVSVLLYRFDDAYISLVRQSLEKIQKENKGKVEFTFYDGKNDQLIQNQTVDTLLEKNNTDLLLVNLVETNSTQDVINKVKERNIPVILFNREPVSIEAIKSYNKSCYVGTEAAEAGGIQGKVITNAWNSNKPSIDKNNDGILQYIMLMGESDNLDAVTRTKYSILSINNSGIKTQELALKVCNWNKDEAKNATKALFSQLGNKVEAIIANNDSMAIGAIEALQEYGYNKGNKTQTITVVGVDAIPEAQKLIKEGIMTGSVLQDSDALAKALYQIGTNLVYNRNPLYDTQYKFDATGVSIRLPYEEYIPQ</sequence>
<dbReference type="InterPro" id="IPR044085">
    <property type="entry name" value="MglB-like_PBP1"/>
</dbReference>
<accession>A0A1S8TBQ1</accession>
<keyword evidence="4" id="KW-0479">Metal-binding</keyword>
<keyword evidence="5" id="KW-0732">Signal</keyword>
<dbReference type="InterPro" id="IPR028082">
    <property type="entry name" value="Peripla_BP_I"/>
</dbReference>
<evidence type="ECO:0000256" key="9">
    <source>
        <dbReference type="ARBA" id="ARBA00034344"/>
    </source>
</evidence>
<proteinExistence type="predicted"/>
<evidence type="ECO:0000313" key="12">
    <source>
        <dbReference type="Proteomes" id="UP000190890"/>
    </source>
</evidence>
<dbReference type="EMBL" id="LZZM01000189">
    <property type="protein sequence ID" value="OOM75166.1"/>
    <property type="molecule type" value="Genomic_DNA"/>
</dbReference>
<dbReference type="PROSITE" id="PS51257">
    <property type="entry name" value="PROKAR_LIPOPROTEIN"/>
    <property type="match status" value="1"/>
</dbReference>
<dbReference type="RefSeq" id="WP_077848436.1">
    <property type="nucleotide sequence ID" value="NZ_LZZM01000189.1"/>
</dbReference>
<evidence type="ECO:0000313" key="11">
    <source>
        <dbReference type="EMBL" id="OOM75166.1"/>
    </source>
</evidence>
<name>A0A1S8TBQ1_9CLOT</name>
<protein>
    <recommendedName>
        <fullName evidence="9">D-galactose/methyl-galactoside binding periplasmic protein MglB</fullName>
    </recommendedName>
</protein>
<dbReference type="Gene3D" id="3.40.50.2300">
    <property type="match status" value="2"/>
</dbReference>
<evidence type="ECO:0000256" key="4">
    <source>
        <dbReference type="ARBA" id="ARBA00022723"/>
    </source>
</evidence>
<dbReference type="STRING" id="29367.CLPUN_34070"/>
<keyword evidence="12" id="KW-1185">Reference proteome</keyword>
<comment type="subunit">
    <text evidence="8">The ABC transporter complex is composed of one ATP-binding protein (MglA), two transmembrane proteins (MglC) and a solute-binding protein (MglB).</text>
</comment>
<reference evidence="11 12" key="1">
    <citation type="submission" date="2016-05" db="EMBL/GenBank/DDBJ databases">
        <title>Microbial solvent formation.</title>
        <authorList>
            <person name="Poehlein A."/>
            <person name="Montoya Solano J.D."/>
            <person name="Flitsch S."/>
            <person name="Krabben P."/>
            <person name="Duerre P."/>
            <person name="Daniel R."/>
        </authorList>
    </citation>
    <scope>NUCLEOTIDE SEQUENCE [LARGE SCALE GENOMIC DNA]</scope>
    <source>
        <strain evidence="11 12">DSM 2619</strain>
    </source>
</reference>
<dbReference type="GO" id="GO:0046872">
    <property type="term" value="F:metal ion binding"/>
    <property type="evidence" value="ECO:0007669"/>
    <property type="project" value="UniProtKB-KW"/>
</dbReference>
<dbReference type="GO" id="GO:0030288">
    <property type="term" value="C:outer membrane-bounded periplasmic space"/>
    <property type="evidence" value="ECO:0007669"/>
    <property type="project" value="TreeGrafter"/>
</dbReference>
<evidence type="ECO:0000256" key="6">
    <source>
        <dbReference type="ARBA" id="ARBA00022764"/>
    </source>
</evidence>
<keyword evidence="6" id="KW-0574">Periplasm</keyword>
<keyword evidence="7" id="KW-0106">Calcium</keyword>
<comment type="subcellular location">
    <subcellularLocation>
        <location evidence="1">Cell envelope</location>
    </subcellularLocation>
</comment>